<dbReference type="InterPro" id="IPR050366">
    <property type="entry name" value="BP-dependent_transpt_permease"/>
</dbReference>
<dbReference type="PANTHER" id="PTHR43386:SF25">
    <property type="entry name" value="PEPTIDE ABC TRANSPORTER PERMEASE PROTEIN"/>
    <property type="match status" value="1"/>
</dbReference>
<dbReference type="PROSITE" id="PS50928">
    <property type="entry name" value="ABC_TM1"/>
    <property type="match status" value="1"/>
</dbReference>
<gene>
    <name evidence="9" type="ORF">QN215_01505</name>
</gene>
<keyword evidence="2 7" id="KW-0813">Transport</keyword>
<proteinExistence type="inferred from homology"/>
<dbReference type="RefSeq" id="WP_369344386.1">
    <property type="nucleotide sequence ID" value="NZ_CP129674.1"/>
</dbReference>
<comment type="similarity">
    <text evidence="7">Belongs to the binding-protein-dependent transport system permease family.</text>
</comment>
<evidence type="ECO:0000256" key="1">
    <source>
        <dbReference type="ARBA" id="ARBA00004651"/>
    </source>
</evidence>
<keyword evidence="4 7" id="KW-0812">Transmembrane</keyword>
<dbReference type="Pfam" id="PF00528">
    <property type="entry name" value="BPD_transp_1"/>
    <property type="match status" value="1"/>
</dbReference>
<dbReference type="InterPro" id="IPR035906">
    <property type="entry name" value="MetI-like_sf"/>
</dbReference>
<evidence type="ECO:0000256" key="4">
    <source>
        <dbReference type="ARBA" id="ARBA00022692"/>
    </source>
</evidence>
<evidence type="ECO:0000256" key="3">
    <source>
        <dbReference type="ARBA" id="ARBA00022475"/>
    </source>
</evidence>
<feature type="transmembrane region" description="Helical" evidence="7">
    <location>
        <begin position="202"/>
        <end position="226"/>
    </location>
</feature>
<dbReference type="AlphaFoldDB" id="A0AB39U7I1"/>
<feature type="transmembrane region" description="Helical" evidence="7">
    <location>
        <begin position="88"/>
        <end position="109"/>
    </location>
</feature>
<feature type="transmembrane region" description="Helical" evidence="7">
    <location>
        <begin position="21"/>
        <end position="43"/>
    </location>
</feature>
<dbReference type="GO" id="GO:0005886">
    <property type="term" value="C:plasma membrane"/>
    <property type="evidence" value="ECO:0007669"/>
    <property type="project" value="UniProtKB-SubCell"/>
</dbReference>
<keyword evidence="5 7" id="KW-1133">Transmembrane helix</keyword>
<sequence length="286" mass="30434">MSAITKTNSTNKSSGNAWNSPTLICGVIMLAVVILMALISLIWTPYDPTAVVDDKLLRPSAAHWLGTDRTGLDVASVIMAGSRTTLEVGSVAVIIGAVLGVPYGILTGLSKRSIGNWLDRWTDIVQAFPPLLLAIILTAAFGQSTFIAALALGIGSSPAFARVSRSGTLQIVKQDYMMAARAAGKSSFFISWKHILPNIRDIIIVQLSVNFAVAVLAEAGLSYLGLGTPAPLPSWGRLLRDSSSVIYSDWLLVLIPGVAIAWTVLAFNLLGDGIRDYLDPRMVGNK</sequence>
<comment type="subcellular location">
    <subcellularLocation>
        <location evidence="1 7">Cell membrane</location>
        <topology evidence="1 7">Multi-pass membrane protein</topology>
    </subcellularLocation>
</comment>
<dbReference type="InterPro" id="IPR000515">
    <property type="entry name" value="MetI-like"/>
</dbReference>
<evidence type="ECO:0000313" key="9">
    <source>
        <dbReference type="EMBL" id="XDS44840.1"/>
    </source>
</evidence>
<dbReference type="Gene3D" id="1.10.3720.10">
    <property type="entry name" value="MetI-like"/>
    <property type="match status" value="1"/>
</dbReference>
<evidence type="ECO:0000256" key="7">
    <source>
        <dbReference type="RuleBase" id="RU363032"/>
    </source>
</evidence>
<name>A0AB39U7I1_9BIFI</name>
<dbReference type="GO" id="GO:0055085">
    <property type="term" value="P:transmembrane transport"/>
    <property type="evidence" value="ECO:0007669"/>
    <property type="project" value="InterPro"/>
</dbReference>
<feature type="transmembrane region" description="Helical" evidence="7">
    <location>
        <begin position="246"/>
        <end position="271"/>
    </location>
</feature>
<dbReference type="EMBL" id="CP129674">
    <property type="protein sequence ID" value="XDS44840.1"/>
    <property type="molecule type" value="Genomic_DNA"/>
</dbReference>
<feature type="domain" description="ABC transmembrane type-1" evidence="8">
    <location>
        <begin position="82"/>
        <end position="271"/>
    </location>
</feature>
<accession>A0AB39U7I1</accession>
<dbReference type="PANTHER" id="PTHR43386">
    <property type="entry name" value="OLIGOPEPTIDE TRANSPORT SYSTEM PERMEASE PROTEIN APPC"/>
    <property type="match status" value="1"/>
</dbReference>
<protein>
    <submittedName>
        <fullName evidence="9">ABC transporter permease</fullName>
    </submittedName>
</protein>
<evidence type="ECO:0000256" key="6">
    <source>
        <dbReference type="ARBA" id="ARBA00023136"/>
    </source>
</evidence>
<reference evidence="9" key="1">
    <citation type="submission" date="2023-07" db="EMBL/GenBank/DDBJ databases">
        <title>Bifidobacterium aquikefiriaerophilum sp. nov. and Bifidobacterium eccum sp. nov., isolated from water kefir.</title>
        <authorList>
            <person name="Breselge S."/>
            <person name="Bellassi P."/>
            <person name="Barcenilla C."/>
            <person name="Alvarez-Ordonez A."/>
            <person name="Morelli L."/>
            <person name="Cotter P.D."/>
        </authorList>
    </citation>
    <scope>NUCLEOTIDE SEQUENCE</scope>
    <source>
        <strain evidence="9">WK041_4_12</strain>
    </source>
</reference>
<keyword evidence="6 7" id="KW-0472">Membrane</keyword>
<keyword evidence="3" id="KW-1003">Cell membrane</keyword>
<evidence type="ECO:0000256" key="2">
    <source>
        <dbReference type="ARBA" id="ARBA00022448"/>
    </source>
</evidence>
<evidence type="ECO:0000259" key="8">
    <source>
        <dbReference type="PROSITE" id="PS50928"/>
    </source>
</evidence>
<dbReference type="SUPFAM" id="SSF161098">
    <property type="entry name" value="MetI-like"/>
    <property type="match status" value="1"/>
</dbReference>
<dbReference type="CDD" id="cd06261">
    <property type="entry name" value="TM_PBP2"/>
    <property type="match status" value="1"/>
</dbReference>
<evidence type="ECO:0000256" key="5">
    <source>
        <dbReference type="ARBA" id="ARBA00022989"/>
    </source>
</evidence>
<organism evidence="9">
    <name type="scientific">Bifidobacterium aquikefiricola</name>
    <dbReference type="NCBI Taxonomy" id="3059038"/>
    <lineage>
        <taxon>Bacteria</taxon>
        <taxon>Bacillati</taxon>
        <taxon>Actinomycetota</taxon>
        <taxon>Actinomycetes</taxon>
        <taxon>Bifidobacteriales</taxon>
        <taxon>Bifidobacteriaceae</taxon>
        <taxon>Bifidobacterium</taxon>
    </lineage>
</organism>
<dbReference type="KEGG" id="baqk:QN215_01505"/>